<dbReference type="Pfam" id="PF13557">
    <property type="entry name" value="Phenol_MetA_deg"/>
    <property type="match status" value="1"/>
</dbReference>
<dbReference type="Proteomes" id="UP001363010">
    <property type="component" value="Unassembled WGS sequence"/>
</dbReference>
<dbReference type="RefSeq" id="WP_340368458.1">
    <property type="nucleotide sequence ID" value="NZ_JBBKZV010000070.1"/>
</dbReference>
<reference evidence="1 2" key="1">
    <citation type="submission" date="2024-03" db="EMBL/GenBank/DDBJ databases">
        <title>Novel species of the genus Variovorax.</title>
        <authorList>
            <person name="Liu Q."/>
            <person name="Xin Y.-H."/>
        </authorList>
    </citation>
    <scope>NUCLEOTIDE SEQUENCE [LARGE SCALE GENOMIC DNA]</scope>
    <source>
        <strain evidence="1 2">KACC 18501</strain>
    </source>
</reference>
<sequence>MKLPAARFAAHTLLAADLTGCLWGHANAEEGGSGHYAPGSMASFVDAVAPQEAFLLRVNLVNYAGSASKDVALPIAGTTALGVDANSTAFGLTAFWRPPIETGEGWSYAISATVPYVWMSVSASATAGKYGASLSSSSDGLGDMVLMPLMLNQSINPDLNINYRLAFYAPTGSYEVGRLSNTGKNFWTVEPIIGLIYLGKQNGVEASLFTGIDFNRENPATQYKTGAQFHVDGTLAQHFPWQGGLAGVGLTGYFYRQVTDDSGPGASLGAFRGQTTGLGPVASFVTKLGGHDVIAELKWLHEFEVQNRLKGDYVWLKVVYKFY</sequence>
<evidence type="ECO:0000313" key="2">
    <source>
        <dbReference type="Proteomes" id="UP001363010"/>
    </source>
</evidence>
<evidence type="ECO:0000313" key="1">
    <source>
        <dbReference type="EMBL" id="MEJ8827435.1"/>
    </source>
</evidence>
<dbReference type="EMBL" id="JBBKZV010000070">
    <property type="protein sequence ID" value="MEJ8827435.1"/>
    <property type="molecule type" value="Genomic_DNA"/>
</dbReference>
<protein>
    <submittedName>
        <fullName evidence="1">Transporter</fullName>
    </submittedName>
</protein>
<dbReference type="InterPro" id="IPR025737">
    <property type="entry name" value="FApF"/>
</dbReference>
<name>A0ABU8WBK4_9BURK</name>
<gene>
    <name evidence="1" type="ORF">WKW80_36590</name>
</gene>
<comment type="caution">
    <text evidence="1">The sequence shown here is derived from an EMBL/GenBank/DDBJ whole genome shotgun (WGS) entry which is preliminary data.</text>
</comment>
<accession>A0ABU8WBK4</accession>
<keyword evidence="2" id="KW-1185">Reference proteome</keyword>
<proteinExistence type="predicted"/>
<organism evidence="1 2">
    <name type="scientific">Variovorax humicola</name>
    <dbReference type="NCBI Taxonomy" id="1769758"/>
    <lineage>
        <taxon>Bacteria</taxon>
        <taxon>Pseudomonadati</taxon>
        <taxon>Pseudomonadota</taxon>
        <taxon>Betaproteobacteria</taxon>
        <taxon>Burkholderiales</taxon>
        <taxon>Comamonadaceae</taxon>
        <taxon>Variovorax</taxon>
    </lineage>
</organism>